<dbReference type="RefSeq" id="WP_166843362.1">
    <property type="nucleotide sequence ID" value="NZ_JAAONY010000004.1"/>
</dbReference>
<evidence type="ECO:0000256" key="2">
    <source>
        <dbReference type="ARBA" id="ARBA00009810"/>
    </source>
</evidence>
<dbReference type="InterPro" id="IPR039426">
    <property type="entry name" value="TonB-dep_rcpt-like"/>
</dbReference>
<evidence type="ECO:0000259" key="13">
    <source>
        <dbReference type="Pfam" id="PF07715"/>
    </source>
</evidence>
<keyword evidence="3 9" id="KW-0813">Transport</keyword>
<keyword evidence="11" id="KW-0732">Signal</keyword>
<dbReference type="InterPro" id="IPR036942">
    <property type="entry name" value="Beta-barrel_TonB_sf"/>
</dbReference>
<accession>A0A7X0JYK0</accession>
<keyword evidence="5 9" id="KW-0812">Transmembrane</keyword>
<dbReference type="Gene3D" id="2.40.170.20">
    <property type="entry name" value="TonB-dependent receptor, beta-barrel domain"/>
    <property type="match status" value="1"/>
</dbReference>
<evidence type="ECO:0000256" key="1">
    <source>
        <dbReference type="ARBA" id="ARBA00004571"/>
    </source>
</evidence>
<evidence type="ECO:0000256" key="3">
    <source>
        <dbReference type="ARBA" id="ARBA00022448"/>
    </source>
</evidence>
<keyword evidence="7 9" id="KW-0472">Membrane</keyword>
<dbReference type="SUPFAM" id="SSF56935">
    <property type="entry name" value="Porins"/>
    <property type="match status" value="1"/>
</dbReference>
<name>A0A7X0JYK0_9GAMM</name>
<organism evidence="14 15">
    <name type="scientific">Pseudoteredinibacter isoporae</name>
    <dbReference type="NCBI Taxonomy" id="570281"/>
    <lineage>
        <taxon>Bacteria</taxon>
        <taxon>Pseudomonadati</taxon>
        <taxon>Pseudomonadota</taxon>
        <taxon>Gammaproteobacteria</taxon>
        <taxon>Cellvibrionales</taxon>
        <taxon>Cellvibrionaceae</taxon>
        <taxon>Pseudoteredinibacter</taxon>
    </lineage>
</organism>
<sequence length="681" mass="74692">MKSNFQKKSLAVFIAAASGSVFGIAAQAEDKKADQPLLETIVVVGEATNALITTQELEAYQANDLEDVFKLTPSISVGGGASGITQKVYVRGLEDALINVTVDGSPQTSTLFHHIGRVTIDPDLLKEVEVQSGAGEATSGAGAIGGSIRFKTKDANDLLAEGESFGGKVKAGYFSNDGHQYSASLYGRLTDTWGVLAYHSNTDRDSAEAGDGTVLPGSQAEQTLNFFKVSGEINDNQHLSLSYEERDEEGAFPRQPNWAPAQTAPLYTGKGERQTFAANYTLTGEELLNLEVSAYHTQSSFQRELFTYKTEITSYGFDIRNTSELGAHRFTYGVDLREDEVESGLIAEPVSANEEGRVLGAYVQVHSQVTDDLLLSYGARFDDYEFEQKLPNRFGNPLQDFDSSDVSLNAGFEYKFNDEWQISAGYAEATRGKEIGDGFTIDSAFTPADLKAESVKNIETAIEYTTPDLYAKVAVFRSEIDDVIYDQLGGARTQPILFENIGTVETDGYELEVAYRFNDDLEAKLGFSSVDAVLDPAADLFSIPRGKIDLMGYEYNGLGNSRGDTWNLNLNYAISSTVKIGWNYSRVEDLNNIEVLQRAVQLGWIGSVQTVDKPGYDIHDFYAEWTPSKNLKLNLAIINAFDEDYRDHSSVADYSHIPGWGVVNGYKEPGQDVRASLTFSF</sequence>
<feature type="domain" description="TonB-dependent receptor plug" evidence="13">
    <location>
        <begin position="51"/>
        <end position="146"/>
    </location>
</feature>
<evidence type="ECO:0000256" key="6">
    <source>
        <dbReference type="ARBA" id="ARBA00023077"/>
    </source>
</evidence>
<proteinExistence type="inferred from homology"/>
<dbReference type="AlphaFoldDB" id="A0A7X0JYK0"/>
<evidence type="ECO:0000256" key="9">
    <source>
        <dbReference type="PROSITE-ProRule" id="PRU01360"/>
    </source>
</evidence>
<evidence type="ECO:0000256" key="11">
    <source>
        <dbReference type="SAM" id="SignalP"/>
    </source>
</evidence>
<keyword evidence="6 10" id="KW-0798">TonB box</keyword>
<dbReference type="GO" id="GO:0044718">
    <property type="term" value="P:siderophore transmembrane transport"/>
    <property type="evidence" value="ECO:0007669"/>
    <property type="project" value="TreeGrafter"/>
</dbReference>
<evidence type="ECO:0000256" key="7">
    <source>
        <dbReference type="ARBA" id="ARBA00023136"/>
    </source>
</evidence>
<evidence type="ECO:0000259" key="12">
    <source>
        <dbReference type="Pfam" id="PF00593"/>
    </source>
</evidence>
<dbReference type="Pfam" id="PF07715">
    <property type="entry name" value="Plug"/>
    <property type="match status" value="1"/>
</dbReference>
<evidence type="ECO:0000256" key="4">
    <source>
        <dbReference type="ARBA" id="ARBA00022452"/>
    </source>
</evidence>
<keyword evidence="4 9" id="KW-1134">Transmembrane beta strand</keyword>
<keyword evidence="14" id="KW-0675">Receptor</keyword>
<protein>
    <submittedName>
        <fullName evidence="14">Hemoglobin/transferrin/lactoferrin receptor protein</fullName>
    </submittedName>
</protein>
<dbReference type="Proteomes" id="UP000528457">
    <property type="component" value="Unassembled WGS sequence"/>
</dbReference>
<dbReference type="PANTHER" id="PTHR30069">
    <property type="entry name" value="TONB-DEPENDENT OUTER MEMBRANE RECEPTOR"/>
    <property type="match status" value="1"/>
</dbReference>
<dbReference type="PANTHER" id="PTHR30069:SF41">
    <property type="entry name" value="HEME_HEMOPEXIN UTILIZATION PROTEIN C"/>
    <property type="match status" value="1"/>
</dbReference>
<evidence type="ECO:0000313" key="14">
    <source>
        <dbReference type="EMBL" id="MBB6523626.1"/>
    </source>
</evidence>
<comment type="subcellular location">
    <subcellularLocation>
        <location evidence="1 9">Cell outer membrane</location>
        <topology evidence="1 9">Multi-pass membrane protein</topology>
    </subcellularLocation>
</comment>
<dbReference type="CDD" id="cd01347">
    <property type="entry name" value="ligand_gated_channel"/>
    <property type="match status" value="1"/>
</dbReference>
<dbReference type="PROSITE" id="PS52016">
    <property type="entry name" value="TONB_DEPENDENT_REC_3"/>
    <property type="match status" value="1"/>
</dbReference>
<evidence type="ECO:0000256" key="10">
    <source>
        <dbReference type="RuleBase" id="RU003357"/>
    </source>
</evidence>
<dbReference type="GO" id="GO:0015344">
    <property type="term" value="F:siderophore uptake transmembrane transporter activity"/>
    <property type="evidence" value="ECO:0007669"/>
    <property type="project" value="TreeGrafter"/>
</dbReference>
<dbReference type="Pfam" id="PF00593">
    <property type="entry name" value="TonB_dep_Rec_b-barrel"/>
    <property type="match status" value="1"/>
</dbReference>
<dbReference type="InterPro" id="IPR037066">
    <property type="entry name" value="Plug_dom_sf"/>
</dbReference>
<keyword evidence="15" id="KW-1185">Reference proteome</keyword>
<comment type="caution">
    <text evidence="14">The sequence shown here is derived from an EMBL/GenBank/DDBJ whole genome shotgun (WGS) entry which is preliminary data.</text>
</comment>
<comment type="similarity">
    <text evidence="2 9 10">Belongs to the TonB-dependent receptor family.</text>
</comment>
<reference evidence="14 15" key="1">
    <citation type="submission" date="2020-08" db="EMBL/GenBank/DDBJ databases">
        <title>Genomic Encyclopedia of Type Strains, Phase IV (KMG-IV): sequencing the most valuable type-strain genomes for metagenomic binning, comparative biology and taxonomic classification.</title>
        <authorList>
            <person name="Goeker M."/>
        </authorList>
    </citation>
    <scope>NUCLEOTIDE SEQUENCE [LARGE SCALE GENOMIC DNA]</scope>
    <source>
        <strain evidence="14 15">DSM 22368</strain>
    </source>
</reference>
<dbReference type="GO" id="GO:0009279">
    <property type="term" value="C:cell outer membrane"/>
    <property type="evidence" value="ECO:0007669"/>
    <property type="project" value="UniProtKB-SubCell"/>
</dbReference>
<dbReference type="InterPro" id="IPR012910">
    <property type="entry name" value="Plug_dom"/>
</dbReference>
<feature type="chain" id="PRO_5031280371" evidence="11">
    <location>
        <begin position="24"/>
        <end position="681"/>
    </location>
</feature>
<feature type="signal peptide" evidence="11">
    <location>
        <begin position="1"/>
        <end position="23"/>
    </location>
</feature>
<dbReference type="EMBL" id="JACHHT010000004">
    <property type="protein sequence ID" value="MBB6523626.1"/>
    <property type="molecule type" value="Genomic_DNA"/>
</dbReference>
<dbReference type="Gene3D" id="2.170.130.10">
    <property type="entry name" value="TonB-dependent receptor, plug domain"/>
    <property type="match status" value="1"/>
</dbReference>
<dbReference type="InterPro" id="IPR000531">
    <property type="entry name" value="Beta-barrel_TonB"/>
</dbReference>
<evidence type="ECO:0000313" key="15">
    <source>
        <dbReference type="Proteomes" id="UP000528457"/>
    </source>
</evidence>
<feature type="domain" description="TonB-dependent receptor-like beta-barrel" evidence="12">
    <location>
        <begin position="193"/>
        <end position="639"/>
    </location>
</feature>
<evidence type="ECO:0000256" key="8">
    <source>
        <dbReference type="ARBA" id="ARBA00023237"/>
    </source>
</evidence>
<gene>
    <name evidence="14" type="ORF">HNR48_003940</name>
</gene>
<keyword evidence="8 9" id="KW-0998">Cell outer membrane</keyword>
<dbReference type="InParanoid" id="A0A7X0JYK0"/>
<evidence type="ECO:0000256" key="5">
    <source>
        <dbReference type="ARBA" id="ARBA00022692"/>
    </source>
</evidence>